<proteinExistence type="predicted"/>
<dbReference type="PANTHER" id="PTHR42791:SF17">
    <property type="entry name" value="ACETYLTRANSFERASE, GNAT FAMILY FAMILY (AFU_ORTHOLOGUE AFUA_8G05690)"/>
    <property type="match status" value="1"/>
</dbReference>
<dbReference type="Proteomes" id="UP001274830">
    <property type="component" value="Unassembled WGS sequence"/>
</dbReference>
<keyword evidence="3" id="KW-1185">Reference proteome</keyword>
<dbReference type="SUPFAM" id="SSF55729">
    <property type="entry name" value="Acyl-CoA N-acyltransferases (Nat)"/>
    <property type="match status" value="1"/>
</dbReference>
<comment type="caution">
    <text evidence="2">The sequence shown here is derived from an EMBL/GenBank/DDBJ whole genome shotgun (WGS) entry which is preliminary data.</text>
</comment>
<gene>
    <name evidence="2" type="ORF">LTR78_000299</name>
</gene>
<name>A0AAE1C6F2_9PEZI</name>
<dbReference type="Gene3D" id="3.40.630.30">
    <property type="match status" value="1"/>
</dbReference>
<dbReference type="EMBL" id="JAUTXT010000001">
    <property type="protein sequence ID" value="KAK3679922.1"/>
    <property type="molecule type" value="Genomic_DNA"/>
</dbReference>
<sequence length="202" mass="23136">MSFELKPLEISDAPTCVAIYFAAFQNAHSLGCWPRDVLAVREWWENMIRDELHEPGSQWLKAVANESGDIAGYCKWRKYEAGHEADTSLPQWPEGSDKRLADETFGDWANKHPQLMDLEMVATDPKFQGKGAGSQMMRWGLERADNENLEAYLEASPDAVTLYERFGFREAGRTDTWIENERVKPGTLYRNLFMIRPAKSTI</sequence>
<dbReference type="InterPro" id="IPR052523">
    <property type="entry name" value="Trichothecene_AcTrans"/>
</dbReference>
<dbReference type="PANTHER" id="PTHR42791">
    <property type="entry name" value="GNAT FAMILY ACETYLTRANSFERASE"/>
    <property type="match status" value="1"/>
</dbReference>
<evidence type="ECO:0000313" key="2">
    <source>
        <dbReference type="EMBL" id="KAK3679922.1"/>
    </source>
</evidence>
<evidence type="ECO:0000313" key="3">
    <source>
        <dbReference type="Proteomes" id="UP001274830"/>
    </source>
</evidence>
<dbReference type="InterPro" id="IPR016181">
    <property type="entry name" value="Acyl_CoA_acyltransferase"/>
</dbReference>
<dbReference type="GO" id="GO:0016747">
    <property type="term" value="F:acyltransferase activity, transferring groups other than amino-acyl groups"/>
    <property type="evidence" value="ECO:0007669"/>
    <property type="project" value="InterPro"/>
</dbReference>
<organism evidence="2 3">
    <name type="scientific">Recurvomyces mirabilis</name>
    <dbReference type="NCBI Taxonomy" id="574656"/>
    <lineage>
        <taxon>Eukaryota</taxon>
        <taxon>Fungi</taxon>
        <taxon>Dikarya</taxon>
        <taxon>Ascomycota</taxon>
        <taxon>Pezizomycotina</taxon>
        <taxon>Dothideomycetes</taxon>
        <taxon>Dothideomycetidae</taxon>
        <taxon>Mycosphaerellales</taxon>
        <taxon>Teratosphaeriaceae</taxon>
        <taxon>Recurvomyces</taxon>
    </lineage>
</organism>
<dbReference type="PROSITE" id="PS51186">
    <property type="entry name" value="GNAT"/>
    <property type="match status" value="1"/>
</dbReference>
<dbReference type="CDD" id="cd04301">
    <property type="entry name" value="NAT_SF"/>
    <property type="match status" value="1"/>
</dbReference>
<protein>
    <recommendedName>
        <fullName evidence="1">N-acetyltransferase domain-containing protein</fullName>
    </recommendedName>
</protein>
<dbReference type="InterPro" id="IPR000182">
    <property type="entry name" value="GNAT_dom"/>
</dbReference>
<dbReference type="AlphaFoldDB" id="A0AAE1C6F2"/>
<feature type="domain" description="N-acetyltransferase" evidence="1">
    <location>
        <begin position="3"/>
        <end position="199"/>
    </location>
</feature>
<reference evidence="2" key="1">
    <citation type="submission" date="2023-07" db="EMBL/GenBank/DDBJ databases">
        <title>Black Yeasts Isolated from many extreme environments.</title>
        <authorList>
            <person name="Coleine C."/>
            <person name="Stajich J.E."/>
            <person name="Selbmann L."/>
        </authorList>
    </citation>
    <scope>NUCLEOTIDE SEQUENCE</scope>
    <source>
        <strain evidence="2">CCFEE 5485</strain>
    </source>
</reference>
<dbReference type="Pfam" id="PF00583">
    <property type="entry name" value="Acetyltransf_1"/>
    <property type="match status" value="1"/>
</dbReference>
<evidence type="ECO:0000259" key="1">
    <source>
        <dbReference type="PROSITE" id="PS51186"/>
    </source>
</evidence>
<accession>A0AAE1C6F2</accession>